<dbReference type="Proteomes" id="UP001189122">
    <property type="component" value="Unassembled WGS sequence"/>
</dbReference>
<name>A0A7I8IPG8_SPIIN</name>
<evidence type="ECO:0000313" key="1">
    <source>
        <dbReference type="EMBL" id="CAA2620049.1"/>
    </source>
</evidence>
<proteinExistence type="predicted"/>
<organism evidence="1">
    <name type="scientific">Spirodela intermedia</name>
    <name type="common">Intermediate duckweed</name>
    <dbReference type="NCBI Taxonomy" id="51605"/>
    <lineage>
        <taxon>Eukaryota</taxon>
        <taxon>Viridiplantae</taxon>
        <taxon>Streptophyta</taxon>
        <taxon>Embryophyta</taxon>
        <taxon>Tracheophyta</taxon>
        <taxon>Spermatophyta</taxon>
        <taxon>Magnoliopsida</taxon>
        <taxon>Liliopsida</taxon>
        <taxon>Araceae</taxon>
        <taxon>Lemnoideae</taxon>
        <taxon>Spirodela</taxon>
    </lineage>
</organism>
<evidence type="ECO:0000313" key="2">
    <source>
        <dbReference type="Proteomes" id="UP001189122"/>
    </source>
</evidence>
<protein>
    <submittedName>
        <fullName evidence="1">Uncharacterized protein</fullName>
    </submittedName>
</protein>
<keyword evidence="2" id="KW-1185">Reference proteome</keyword>
<dbReference type="EMBL" id="CACRZD030000005">
    <property type="protein sequence ID" value="CAA6659797.1"/>
    <property type="molecule type" value="Genomic_DNA"/>
</dbReference>
<dbReference type="EMBL" id="LR743592">
    <property type="protein sequence ID" value="CAA2620049.1"/>
    <property type="molecule type" value="Genomic_DNA"/>
</dbReference>
<sequence>MNSLLCHLVYQMSQLIPSSLDCTQGFGKWSALPFSPK</sequence>
<accession>A0A7I8IPG8</accession>
<gene>
    <name evidence="1" type="ORF">SI7747_05006218</name>
</gene>
<dbReference type="AlphaFoldDB" id="A0A7I8IPG8"/>
<reference evidence="1 2" key="1">
    <citation type="submission" date="2019-12" db="EMBL/GenBank/DDBJ databases">
        <authorList>
            <person name="Scholz U."/>
            <person name="Mascher M."/>
            <person name="Fiebig A."/>
        </authorList>
    </citation>
    <scope>NUCLEOTIDE SEQUENCE</scope>
</reference>